<keyword evidence="1" id="KW-0812">Transmembrane</keyword>
<evidence type="ECO:0000313" key="2">
    <source>
        <dbReference type="EMBL" id="OZG66693.1"/>
    </source>
</evidence>
<evidence type="ECO:0000313" key="3">
    <source>
        <dbReference type="Proteomes" id="UP000216074"/>
    </source>
</evidence>
<dbReference type="AlphaFoldDB" id="A0A261G659"/>
<dbReference type="EMBL" id="MWWY01000001">
    <property type="protein sequence ID" value="OZG66693.1"/>
    <property type="molecule type" value="Genomic_DNA"/>
</dbReference>
<feature type="transmembrane region" description="Helical" evidence="1">
    <location>
        <begin position="142"/>
        <end position="161"/>
    </location>
</feature>
<protein>
    <submittedName>
        <fullName evidence="2">Uncharacterized protein</fullName>
    </submittedName>
</protein>
<evidence type="ECO:0000256" key="1">
    <source>
        <dbReference type="SAM" id="Phobius"/>
    </source>
</evidence>
<reference evidence="2 3" key="1">
    <citation type="journal article" date="2017" name="BMC Genomics">
        <title>Comparative genomic and phylogenomic analyses of the Bifidobacteriaceae family.</title>
        <authorList>
            <person name="Lugli G.A."/>
            <person name="Milani C."/>
            <person name="Turroni F."/>
            <person name="Duranti S."/>
            <person name="Mancabelli L."/>
            <person name="Mangifesta M."/>
            <person name="Ferrario C."/>
            <person name="Modesto M."/>
            <person name="Mattarelli P."/>
            <person name="Jiri K."/>
            <person name="van Sinderen D."/>
            <person name="Ventura M."/>
        </authorList>
    </citation>
    <scope>NUCLEOTIDE SEQUENCE [LARGE SCALE GENOMIC DNA]</scope>
    <source>
        <strain evidence="2 3">DSM 100202</strain>
    </source>
</reference>
<accession>A0A261G659</accession>
<comment type="caution">
    <text evidence="2">The sequence shown here is derived from an EMBL/GenBank/DDBJ whole genome shotgun (WGS) entry which is preliminary data.</text>
</comment>
<organism evidence="2 3">
    <name type="scientific">Bifidobacterium hapali</name>
    <dbReference type="NCBI Taxonomy" id="1630172"/>
    <lineage>
        <taxon>Bacteria</taxon>
        <taxon>Bacillati</taxon>
        <taxon>Actinomycetota</taxon>
        <taxon>Actinomycetes</taxon>
        <taxon>Bifidobacteriales</taxon>
        <taxon>Bifidobacteriaceae</taxon>
        <taxon>Bifidobacterium</taxon>
    </lineage>
</organism>
<gene>
    <name evidence="2" type="ORF">BHAP_0025</name>
</gene>
<keyword evidence="3" id="KW-1185">Reference proteome</keyword>
<name>A0A261G659_9BIFI</name>
<keyword evidence="1" id="KW-1133">Transmembrane helix</keyword>
<dbReference type="Proteomes" id="UP000216074">
    <property type="component" value="Unassembled WGS sequence"/>
</dbReference>
<sequence length="162" mass="18596">MEWTQPLKILEFQSCSPLISTIVHNWIRKSLQYAFRRVATECSSNISRLAGVFLHADHHLLNRLRYRFALDIIRHIPVTTLIILPPSHLSHSSTLPHPLTSTRLSNPCSFGSVKSELTLLFPWPILSGWAVKQRCCCFTATVLQIGLPSFLIFLIFLIWLYI</sequence>
<keyword evidence="1" id="KW-0472">Membrane</keyword>
<proteinExistence type="predicted"/>